<dbReference type="SUPFAM" id="SSF56112">
    <property type="entry name" value="Protein kinase-like (PK-like)"/>
    <property type="match status" value="1"/>
</dbReference>
<dbReference type="InterPro" id="IPR050167">
    <property type="entry name" value="Ser_Thr_protein_kinase"/>
</dbReference>
<dbReference type="PROSITE" id="PS50011">
    <property type="entry name" value="PROTEIN_KINASE_DOM"/>
    <property type="match status" value="1"/>
</dbReference>
<reference evidence="2 3" key="1">
    <citation type="journal article" date="2022" name="bioRxiv">
        <title>Genomics of Preaxostyla Flagellates Illuminates Evolutionary Transitions and the Path Towards Mitochondrial Loss.</title>
        <authorList>
            <person name="Novak L.V.F."/>
            <person name="Treitli S.C."/>
            <person name="Pyrih J."/>
            <person name="Halakuc P."/>
            <person name="Pipaliya S.V."/>
            <person name="Vacek V."/>
            <person name="Brzon O."/>
            <person name="Soukal P."/>
            <person name="Eme L."/>
            <person name="Dacks J.B."/>
            <person name="Karnkowska A."/>
            <person name="Elias M."/>
            <person name="Hampl V."/>
        </authorList>
    </citation>
    <scope>NUCLEOTIDE SEQUENCE [LARGE SCALE GENOMIC DNA]</scope>
    <source>
        <strain evidence="2">NAU3</strain>
        <tissue evidence="2">Gut</tissue>
    </source>
</reference>
<comment type="caution">
    <text evidence="2">The sequence shown here is derived from an EMBL/GenBank/DDBJ whole genome shotgun (WGS) entry which is preliminary data.</text>
</comment>
<proteinExistence type="predicted"/>
<keyword evidence="3" id="KW-1185">Reference proteome</keyword>
<dbReference type="InterPro" id="IPR000719">
    <property type="entry name" value="Prot_kinase_dom"/>
</dbReference>
<evidence type="ECO:0000313" key="3">
    <source>
        <dbReference type="Proteomes" id="UP001281761"/>
    </source>
</evidence>
<gene>
    <name evidence="2" type="ORF">BLNAU_20311</name>
</gene>
<name>A0ABQ9WZQ3_9EUKA</name>
<dbReference type="Proteomes" id="UP001281761">
    <property type="component" value="Unassembled WGS sequence"/>
</dbReference>
<dbReference type="PANTHER" id="PTHR23257">
    <property type="entry name" value="SERINE-THREONINE PROTEIN KINASE"/>
    <property type="match status" value="1"/>
</dbReference>
<dbReference type="EMBL" id="JARBJD010000285">
    <property type="protein sequence ID" value="KAK2944778.1"/>
    <property type="molecule type" value="Genomic_DNA"/>
</dbReference>
<dbReference type="Pfam" id="PF07714">
    <property type="entry name" value="PK_Tyr_Ser-Thr"/>
    <property type="match status" value="1"/>
</dbReference>
<sequence length="178" mass="20195">MVILYHSSLETRAIHSEPCHTYRTCAIQTELYHTYRTHAQIADDHVTNPSIPSQSVHEQFSNRLSERQRWMAPEVADRKVDIDPSKAAVFSLGLLLWEMETGLVPFGEVDAVNAQRQLGTGTIPLMRSWTNESKIELVRSCLNLDPKERPTLDEISSLLDLDIELGKPAIDKQQVEES</sequence>
<feature type="domain" description="Protein kinase" evidence="1">
    <location>
        <begin position="1"/>
        <end position="159"/>
    </location>
</feature>
<evidence type="ECO:0000259" key="1">
    <source>
        <dbReference type="PROSITE" id="PS50011"/>
    </source>
</evidence>
<evidence type="ECO:0000313" key="2">
    <source>
        <dbReference type="EMBL" id="KAK2944778.1"/>
    </source>
</evidence>
<dbReference type="InterPro" id="IPR011009">
    <property type="entry name" value="Kinase-like_dom_sf"/>
</dbReference>
<protein>
    <recommendedName>
        <fullName evidence="1">Protein kinase domain-containing protein</fullName>
    </recommendedName>
</protein>
<accession>A0ABQ9WZQ3</accession>
<dbReference type="InterPro" id="IPR001245">
    <property type="entry name" value="Ser-Thr/Tyr_kinase_cat_dom"/>
</dbReference>
<dbReference type="Gene3D" id="1.10.510.10">
    <property type="entry name" value="Transferase(Phosphotransferase) domain 1"/>
    <property type="match status" value="1"/>
</dbReference>
<organism evidence="2 3">
    <name type="scientific">Blattamonas nauphoetae</name>
    <dbReference type="NCBI Taxonomy" id="2049346"/>
    <lineage>
        <taxon>Eukaryota</taxon>
        <taxon>Metamonada</taxon>
        <taxon>Preaxostyla</taxon>
        <taxon>Oxymonadida</taxon>
        <taxon>Blattamonas</taxon>
    </lineage>
</organism>